<comment type="caution">
    <text evidence="2">The sequence shown here is derived from an EMBL/GenBank/DDBJ whole genome shotgun (WGS) entry which is preliminary data.</text>
</comment>
<dbReference type="OrthoDB" id="9812892at2"/>
<organism evidence="2 3">
    <name type="scientific">Rubrivirga marina</name>
    <dbReference type="NCBI Taxonomy" id="1196024"/>
    <lineage>
        <taxon>Bacteria</taxon>
        <taxon>Pseudomonadati</taxon>
        <taxon>Rhodothermota</taxon>
        <taxon>Rhodothermia</taxon>
        <taxon>Rhodothermales</taxon>
        <taxon>Rubricoccaceae</taxon>
        <taxon>Rubrivirga</taxon>
    </lineage>
</organism>
<dbReference type="SUPFAM" id="SSF49452">
    <property type="entry name" value="Starch-binding domain-like"/>
    <property type="match status" value="1"/>
</dbReference>
<dbReference type="GO" id="GO:0030246">
    <property type="term" value="F:carbohydrate binding"/>
    <property type="evidence" value="ECO:0007669"/>
    <property type="project" value="InterPro"/>
</dbReference>
<feature type="chain" id="PRO_5012650833" description="TonB-dependent receptor plug domain-containing protein" evidence="1">
    <location>
        <begin position="20"/>
        <end position="254"/>
    </location>
</feature>
<protein>
    <recommendedName>
        <fullName evidence="4">TonB-dependent receptor plug domain-containing protein</fullName>
    </recommendedName>
</protein>
<dbReference type="EMBL" id="MQWD01000001">
    <property type="protein sequence ID" value="PAP78304.1"/>
    <property type="molecule type" value="Genomic_DNA"/>
</dbReference>
<name>A0A271J5G0_9BACT</name>
<keyword evidence="1" id="KW-0732">Signal</keyword>
<sequence>MRRSLLALLACLAAVGGSAQSTDRAPFTVEVQSPDGEPLPGASVMLGDRGGAADADGRVTFENVRPGRYPLRVSFIGRPTRELAAVLNAPGPWGLIVEMVDTTTLLYDVVVEGRDLSRSRLVADGFFERQALGGGTILDAEDIAYRSPLHLADLLRGGVLGVRVRDGRFGPVATSWRTGCTMDVYLDGVYSSILTESLDAFPAQGLVAVEVYRGATQIPLRYRRLAGTPGGGRRSGCGVVLAWTELSIAPDSDT</sequence>
<dbReference type="Pfam" id="PF13620">
    <property type="entry name" value="CarboxypepD_reg"/>
    <property type="match status" value="1"/>
</dbReference>
<keyword evidence="3" id="KW-1185">Reference proteome</keyword>
<evidence type="ECO:0008006" key="4">
    <source>
        <dbReference type="Google" id="ProtNLM"/>
    </source>
</evidence>
<dbReference type="Proteomes" id="UP000216339">
    <property type="component" value="Unassembled WGS sequence"/>
</dbReference>
<accession>A0A271J5G0</accession>
<reference evidence="2 3" key="1">
    <citation type="submission" date="2016-11" db="EMBL/GenBank/DDBJ databases">
        <title>Study of marine rhodopsin-containing bacteria.</title>
        <authorList>
            <person name="Yoshizawa S."/>
            <person name="Kumagai Y."/>
            <person name="Kogure K."/>
        </authorList>
    </citation>
    <scope>NUCLEOTIDE SEQUENCE [LARGE SCALE GENOMIC DNA]</scope>
    <source>
        <strain evidence="2 3">SAORIC-28</strain>
    </source>
</reference>
<feature type="signal peptide" evidence="1">
    <location>
        <begin position="1"/>
        <end position="19"/>
    </location>
</feature>
<dbReference type="InterPro" id="IPR013784">
    <property type="entry name" value="Carb-bd-like_fold"/>
</dbReference>
<evidence type="ECO:0000313" key="3">
    <source>
        <dbReference type="Proteomes" id="UP000216339"/>
    </source>
</evidence>
<proteinExistence type="predicted"/>
<gene>
    <name evidence="2" type="ORF">BSZ37_18670</name>
</gene>
<evidence type="ECO:0000256" key="1">
    <source>
        <dbReference type="SAM" id="SignalP"/>
    </source>
</evidence>
<dbReference type="AlphaFoldDB" id="A0A271J5G0"/>
<evidence type="ECO:0000313" key="2">
    <source>
        <dbReference type="EMBL" id="PAP78304.1"/>
    </source>
</evidence>
<dbReference type="RefSeq" id="WP_095511988.1">
    <property type="nucleotide sequence ID" value="NZ_MQWD01000001.1"/>
</dbReference>